<comment type="caution">
    <text evidence="2">The sequence shown here is derived from an EMBL/GenBank/DDBJ whole genome shotgun (WGS) entry which is preliminary data.</text>
</comment>
<name>A0A554LX30_9BACT</name>
<protein>
    <recommendedName>
        <fullName evidence="1">Ribonuclease J C-terminal domain-containing protein</fullName>
    </recommendedName>
</protein>
<feature type="non-terminal residue" evidence="2">
    <location>
        <position position="1"/>
    </location>
</feature>
<evidence type="ECO:0000313" key="2">
    <source>
        <dbReference type="EMBL" id="TSC97430.1"/>
    </source>
</evidence>
<evidence type="ECO:0000313" key="3">
    <source>
        <dbReference type="Proteomes" id="UP000318711"/>
    </source>
</evidence>
<gene>
    <name evidence="2" type="ORF">CEN88_33</name>
</gene>
<proteinExistence type="predicted"/>
<dbReference type="Pfam" id="PF17770">
    <property type="entry name" value="RNase_J_C"/>
    <property type="match status" value="1"/>
</dbReference>
<evidence type="ECO:0000259" key="1">
    <source>
        <dbReference type="Pfam" id="PF17770"/>
    </source>
</evidence>
<sequence length="37" mass="4542">YPANWDYIKKTLREEIGNFLYDKTQRRPMVIPVIIEM</sequence>
<dbReference type="EMBL" id="VMGL01000003">
    <property type="protein sequence ID" value="TSC97430.1"/>
    <property type="molecule type" value="Genomic_DNA"/>
</dbReference>
<dbReference type="AlphaFoldDB" id="A0A554LX30"/>
<accession>A0A554LX30</accession>
<reference evidence="2 3" key="1">
    <citation type="submission" date="2017-07" db="EMBL/GenBank/DDBJ databases">
        <title>Mechanisms for carbon and nitrogen cycling indicate functional differentiation within the Candidate Phyla Radiation.</title>
        <authorList>
            <person name="Danczak R.E."/>
            <person name="Johnston M.D."/>
            <person name="Kenah C."/>
            <person name="Slattery M."/>
            <person name="Wrighton K.C."/>
            <person name="Wilkins M.J."/>
        </authorList>
    </citation>
    <scope>NUCLEOTIDE SEQUENCE [LARGE SCALE GENOMIC DNA]</scope>
    <source>
        <strain evidence="2">Licking1014_2</strain>
    </source>
</reference>
<dbReference type="InterPro" id="IPR041636">
    <property type="entry name" value="RNase_J_C"/>
</dbReference>
<feature type="domain" description="Ribonuclease J C-terminal" evidence="1">
    <location>
        <begin position="3"/>
        <end position="37"/>
    </location>
</feature>
<organism evidence="2 3">
    <name type="scientific">Candidatus Berkelbacteria bacterium Licking1014_2</name>
    <dbReference type="NCBI Taxonomy" id="2017146"/>
    <lineage>
        <taxon>Bacteria</taxon>
        <taxon>Candidatus Berkelbacteria</taxon>
    </lineage>
</organism>
<dbReference type="Gene3D" id="3.10.20.580">
    <property type="match status" value="1"/>
</dbReference>
<dbReference type="Proteomes" id="UP000318711">
    <property type="component" value="Unassembled WGS sequence"/>
</dbReference>